<dbReference type="GO" id="GO:0016020">
    <property type="term" value="C:membrane"/>
    <property type="evidence" value="ECO:0007669"/>
    <property type="project" value="InterPro"/>
</dbReference>
<dbReference type="InterPro" id="IPR027417">
    <property type="entry name" value="P-loop_NTPase"/>
</dbReference>
<evidence type="ECO:0000313" key="7">
    <source>
        <dbReference type="EMBL" id="KAK7903937.1"/>
    </source>
</evidence>
<dbReference type="PANTHER" id="PTHR32341:SF10">
    <property type="entry name" value="INTERFERON-INDUCIBLE GTPASE 5"/>
    <property type="match status" value="1"/>
</dbReference>
<comment type="similarity">
    <text evidence="1">Belongs to the TRAFAC class dynamin-like GTPase superfamily. IRG family.</text>
</comment>
<evidence type="ECO:0000256" key="5">
    <source>
        <dbReference type="SAM" id="MobiDB-lite"/>
    </source>
</evidence>
<dbReference type="GO" id="GO:0016787">
    <property type="term" value="F:hydrolase activity"/>
    <property type="evidence" value="ECO:0007669"/>
    <property type="project" value="UniProtKB-KW"/>
</dbReference>
<evidence type="ECO:0000259" key="6">
    <source>
        <dbReference type="PROSITE" id="PS51716"/>
    </source>
</evidence>
<dbReference type="Proteomes" id="UP001460270">
    <property type="component" value="Unassembled WGS sequence"/>
</dbReference>
<evidence type="ECO:0000256" key="1">
    <source>
        <dbReference type="ARBA" id="ARBA00005429"/>
    </source>
</evidence>
<dbReference type="FunFam" id="3.40.50.300:FF:000541">
    <property type="entry name" value="Immunity related GTPase M"/>
    <property type="match status" value="1"/>
</dbReference>
<dbReference type="PROSITE" id="PS51716">
    <property type="entry name" value="G_IRG"/>
    <property type="match status" value="1"/>
</dbReference>
<feature type="region of interest" description="Disordered" evidence="5">
    <location>
        <begin position="410"/>
        <end position="434"/>
    </location>
</feature>
<reference evidence="8" key="1">
    <citation type="submission" date="2024-04" db="EMBL/GenBank/DDBJ databases">
        <title>Salinicola lusitanus LLJ914,a marine bacterium isolated from the Okinawa Trough.</title>
        <authorList>
            <person name="Li J."/>
        </authorList>
    </citation>
    <scope>NUCLEOTIDE SEQUENCE [LARGE SCALE GENOMIC DNA]</scope>
</reference>
<dbReference type="Pfam" id="PF05049">
    <property type="entry name" value="IIGP"/>
    <property type="match status" value="2"/>
</dbReference>
<evidence type="ECO:0000313" key="8">
    <source>
        <dbReference type="Proteomes" id="UP001460270"/>
    </source>
</evidence>
<evidence type="ECO:0000256" key="2">
    <source>
        <dbReference type="ARBA" id="ARBA00022741"/>
    </source>
</evidence>
<comment type="caution">
    <text evidence="7">The sequence shown here is derived from an EMBL/GenBank/DDBJ whole genome shotgun (WGS) entry which is preliminary data.</text>
</comment>
<evidence type="ECO:0000256" key="3">
    <source>
        <dbReference type="ARBA" id="ARBA00022801"/>
    </source>
</evidence>
<keyword evidence="3" id="KW-0378">Hydrolase</keyword>
<dbReference type="SUPFAM" id="SSF52540">
    <property type="entry name" value="P-loop containing nucleoside triphosphate hydrolases"/>
    <property type="match status" value="1"/>
</dbReference>
<dbReference type="EMBL" id="JBBPFD010000012">
    <property type="protein sequence ID" value="KAK7903937.1"/>
    <property type="molecule type" value="Genomic_DNA"/>
</dbReference>
<organism evidence="7 8">
    <name type="scientific">Mugilogobius chulae</name>
    <name type="common">yellowstripe goby</name>
    <dbReference type="NCBI Taxonomy" id="88201"/>
    <lineage>
        <taxon>Eukaryota</taxon>
        <taxon>Metazoa</taxon>
        <taxon>Chordata</taxon>
        <taxon>Craniata</taxon>
        <taxon>Vertebrata</taxon>
        <taxon>Euteleostomi</taxon>
        <taxon>Actinopterygii</taxon>
        <taxon>Neopterygii</taxon>
        <taxon>Teleostei</taxon>
        <taxon>Neoteleostei</taxon>
        <taxon>Acanthomorphata</taxon>
        <taxon>Gobiaria</taxon>
        <taxon>Gobiiformes</taxon>
        <taxon>Gobioidei</taxon>
        <taxon>Gobiidae</taxon>
        <taxon>Gobionellinae</taxon>
        <taxon>Mugilogobius</taxon>
    </lineage>
</organism>
<feature type="compositionally biased region" description="Acidic residues" evidence="5">
    <location>
        <begin position="411"/>
        <end position="434"/>
    </location>
</feature>
<keyword evidence="2" id="KW-0547">Nucleotide-binding</keyword>
<name>A0AAW0NQK1_9GOBI</name>
<dbReference type="GO" id="GO:0005525">
    <property type="term" value="F:GTP binding"/>
    <property type="evidence" value="ECO:0007669"/>
    <property type="project" value="UniProtKB-KW"/>
</dbReference>
<dbReference type="AlphaFoldDB" id="A0AAW0NQK1"/>
<dbReference type="Gene3D" id="3.40.50.300">
    <property type="entry name" value="P-loop containing nucleotide triphosphate hydrolases"/>
    <property type="match status" value="1"/>
</dbReference>
<dbReference type="InterPro" id="IPR030385">
    <property type="entry name" value="G_IRG_dom"/>
</dbReference>
<protein>
    <recommendedName>
        <fullName evidence="6">IRG-type G domain-containing protein</fullName>
    </recommendedName>
</protein>
<gene>
    <name evidence="7" type="ORF">WMY93_016544</name>
</gene>
<keyword evidence="4" id="KW-0342">GTP-binding</keyword>
<dbReference type="PANTHER" id="PTHR32341">
    <property type="entry name" value="INTERFERON-INDUCIBLE GTPASE"/>
    <property type="match status" value="1"/>
</dbReference>
<keyword evidence="8" id="KW-1185">Reference proteome</keyword>
<dbReference type="InterPro" id="IPR007743">
    <property type="entry name" value="Immunity-related_GTPase-like"/>
</dbReference>
<proteinExistence type="inferred from homology"/>
<dbReference type="InterPro" id="IPR051515">
    <property type="entry name" value="IRG"/>
</dbReference>
<evidence type="ECO:0000256" key="4">
    <source>
        <dbReference type="ARBA" id="ARBA00023134"/>
    </source>
</evidence>
<sequence length="434" mass="48813">MADQISEEVQTALQNKNHEQAAKKALEYLEWTGNYPLNIAITGESGSGKSTLVNAFRGIRNKTEGAAPTGVTETTMEPTEYEHPHRPSVKIWDLPGVGTTKFKARKYLRKMKFEKYDFFIIVSDTRFRENDAKLAKKILKMKKKFYFIRSKTDQSIQGEKESDPNLKEEDLLTKIRDDCTERKSAEHCEFAFLPQFSLFSLYNTELVQLGIESPKVFLVSGLKLHLYDFEKLRKTLQEELPEHQRDVLLLSLPVVSLDVIEQKKKALGARIKWFVIASAAIAAVPVPGLSESIDLGIIVKFALDCRSAFGLTPDSLEELSTYSQVPLEELKSKVRSLLAVKEVTVNLVLHVLTMSSAYIAATVLEEGAKFVPVIGTLAAMGISSFATYQALTYILKSLAEDAMNSRRTYEPLEEPLDEPLEEPLDEPLDEPMNL</sequence>
<feature type="domain" description="IRG-type G" evidence="6">
    <location>
        <begin position="35"/>
        <end position="239"/>
    </location>
</feature>
<accession>A0AAW0NQK1</accession>